<proteinExistence type="predicted"/>
<evidence type="ECO:0000313" key="2">
    <source>
        <dbReference type="EMBL" id="BBL07141.1"/>
    </source>
</evidence>
<evidence type="ECO:0008006" key="4">
    <source>
        <dbReference type="Google" id="ProtNLM"/>
    </source>
</evidence>
<name>A0A4Y1X1H1_9BACT</name>
<dbReference type="EMBL" id="AP019736">
    <property type="protein sequence ID" value="BBL07141.1"/>
    <property type="molecule type" value="Genomic_DNA"/>
</dbReference>
<dbReference type="PROSITE" id="PS51257">
    <property type="entry name" value="PROKAR_LIPOPROTEIN"/>
    <property type="match status" value="1"/>
</dbReference>
<dbReference type="RefSeq" id="WP_141429191.1">
    <property type="nucleotide sequence ID" value="NZ_AP019736.1"/>
</dbReference>
<reference evidence="3" key="1">
    <citation type="submission" date="2019-06" db="EMBL/GenBank/DDBJ databases">
        <title>Alistipes onderdonkii subsp. vulgaris subsp. nov., Alistipes dispar sp. nov. and Alistipes communis sp. nov., isolated from human faeces, and creation of Alistipes onderdonkii subsp. onderdonkii subsp. nov.</title>
        <authorList>
            <person name="Sakamoto M."/>
            <person name="Ikeyama N."/>
            <person name="Ogata Y."/>
            <person name="Suda W."/>
            <person name="Iino T."/>
            <person name="Hattori M."/>
            <person name="Ohkuma M."/>
        </authorList>
    </citation>
    <scope>NUCLEOTIDE SEQUENCE [LARGE SCALE GENOMIC DNA]</scope>
    <source>
        <strain evidence="3">5CPEGH6</strain>
    </source>
</reference>
<protein>
    <recommendedName>
        <fullName evidence="4">Lipoprotein</fullName>
    </recommendedName>
</protein>
<gene>
    <name evidence="2" type="ORF">A5CPEGH6_17790</name>
</gene>
<evidence type="ECO:0000313" key="3">
    <source>
        <dbReference type="Proteomes" id="UP000319374"/>
    </source>
</evidence>
<keyword evidence="3" id="KW-1185">Reference proteome</keyword>
<feature type="signal peptide" evidence="1">
    <location>
        <begin position="1"/>
        <end position="15"/>
    </location>
</feature>
<dbReference type="KEGG" id="ada:A5CPEGH6_17790"/>
<dbReference type="OrthoDB" id="9953613at2"/>
<evidence type="ECO:0000256" key="1">
    <source>
        <dbReference type="SAM" id="SignalP"/>
    </source>
</evidence>
<feature type="chain" id="PRO_5021412105" description="Lipoprotein" evidence="1">
    <location>
        <begin position="16"/>
        <end position="161"/>
    </location>
</feature>
<organism evidence="2 3">
    <name type="scientific">Alistipes dispar</name>
    <dbReference type="NCBI Taxonomy" id="2585119"/>
    <lineage>
        <taxon>Bacteria</taxon>
        <taxon>Pseudomonadati</taxon>
        <taxon>Bacteroidota</taxon>
        <taxon>Bacteroidia</taxon>
        <taxon>Bacteroidales</taxon>
        <taxon>Rikenellaceae</taxon>
        <taxon>Alistipes</taxon>
    </lineage>
</organism>
<dbReference type="Proteomes" id="UP000319374">
    <property type="component" value="Chromosome"/>
</dbReference>
<dbReference type="GeneID" id="98673765"/>
<sequence>MKKFLILLLTPLLLAACNDDEEFTPDAGAYVCSLRVTDASTGQPTLEDTGIECLLTEQPDKSISLTMKDVKFSTSPHEPSKTIVFPRLASRSEAGETTIYGIGNDGIVPEIGDLPRPDFVIEEFECTLTDDSNRLRIAFICKNTDYRLNHKAEFEGTRKLK</sequence>
<keyword evidence="1" id="KW-0732">Signal</keyword>
<accession>A0A4Y1X1H1</accession>
<dbReference type="AlphaFoldDB" id="A0A4Y1X1H1"/>